<protein>
    <recommendedName>
        <fullName evidence="6">O-antigen ligase-related domain-containing protein</fullName>
    </recommendedName>
</protein>
<sequence length="445" mass="49754">MKTLKKLVEYGFYLFIFLLPWQTRLIWRDATLNGFTYEYGRASLYGTQILLWVLLLLGVVILFKTKLPAASVNQFLYHLSRPAGLIYCLLVGGLLVATLSILWAIDSDIALYRAVVLLQGGALFALVVHLPFRLERLAISWVSSAVIQSVFAVWQFFTLQAPAAKWLGLAEHLPTVAGSIIVQTSSERWLRAYGSLPHPNILGGFLTIALLLVVLLAFQAKSRIQRLLVAASLLIITPALFLSFSRSAWIAAAVTFILLGAWIFRRHVADSTQTFGFIVTTIVVTVGVLTGLLFEPTMTRVLGSEQHELDSIQLRLDYQHQAWELITARPFGGVGIGNYTVAINRLIDSTWSGYLYQPVHNIYFLIASEIGVVGFSFFALAFCLLVFGLLRRADRLGNVILFLALGAILIIGMVDHYWWSLEFGVIVFWLFLALNLRILRNLDSS</sequence>
<gene>
    <name evidence="7" type="ORF">A2927_00570</name>
</gene>
<accession>A0A1G2BHC2</accession>
<evidence type="ECO:0000256" key="3">
    <source>
        <dbReference type="ARBA" id="ARBA00022989"/>
    </source>
</evidence>
<dbReference type="PANTHER" id="PTHR37422">
    <property type="entry name" value="TEICHURONIC ACID BIOSYNTHESIS PROTEIN TUAE"/>
    <property type="match status" value="1"/>
</dbReference>
<evidence type="ECO:0000256" key="2">
    <source>
        <dbReference type="ARBA" id="ARBA00022692"/>
    </source>
</evidence>
<feature type="transmembrane region" description="Helical" evidence="5">
    <location>
        <begin position="84"/>
        <end position="105"/>
    </location>
</feature>
<feature type="transmembrane region" description="Helical" evidence="5">
    <location>
        <begin position="7"/>
        <end position="23"/>
    </location>
</feature>
<keyword evidence="4 5" id="KW-0472">Membrane</keyword>
<dbReference type="AlphaFoldDB" id="A0A1G2BHC2"/>
<dbReference type="Pfam" id="PF04932">
    <property type="entry name" value="Wzy_C"/>
    <property type="match status" value="1"/>
</dbReference>
<evidence type="ECO:0000256" key="4">
    <source>
        <dbReference type="ARBA" id="ARBA00023136"/>
    </source>
</evidence>
<keyword evidence="2 5" id="KW-0812">Transmembrane</keyword>
<feature type="transmembrane region" description="Helical" evidence="5">
    <location>
        <begin position="43"/>
        <end position="63"/>
    </location>
</feature>
<feature type="transmembrane region" description="Helical" evidence="5">
    <location>
        <begin position="201"/>
        <end position="218"/>
    </location>
</feature>
<dbReference type="GO" id="GO:0016020">
    <property type="term" value="C:membrane"/>
    <property type="evidence" value="ECO:0007669"/>
    <property type="project" value="UniProtKB-SubCell"/>
</dbReference>
<dbReference type="InterPro" id="IPR051533">
    <property type="entry name" value="WaaL-like"/>
</dbReference>
<evidence type="ECO:0000256" key="1">
    <source>
        <dbReference type="ARBA" id="ARBA00004141"/>
    </source>
</evidence>
<dbReference type="PANTHER" id="PTHR37422:SF13">
    <property type="entry name" value="LIPOPOLYSACCHARIDE BIOSYNTHESIS PROTEIN PA4999-RELATED"/>
    <property type="match status" value="1"/>
</dbReference>
<feature type="transmembrane region" description="Helical" evidence="5">
    <location>
        <begin position="248"/>
        <end position="264"/>
    </location>
</feature>
<dbReference type="InterPro" id="IPR007016">
    <property type="entry name" value="O-antigen_ligase-rel_domated"/>
</dbReference>
<feature type="transmembrane region" description="Helical" evidence="5">
    <location>
        <begin position="420"/>
        <end position="439"/>
    </location>
</feature>
<evidence type="ECO:0000259" key="6">
    <source>
        <dbReference type="Pfam" id="PF04932"/>
    </source>
</evidence>
<keyword evidence="3 5" id="KW-1133">Transmembrane helix</keyword>
<dbReference type="Proteomes" id="UP000178849">
    <property type="component" value="Unassembled WGS sequence"/>
</dbReference>
<comment type="subcellular location">
    <subcellularLocation>
        <location evidence="1">Membrane</location>
        <topology evidence="1">Multi-pass membrane protein</topology>
    </subcellularLocation>
</comment>
<dbReference type="EMBL" id="MHKL01000044">
    <property type="protein sequence ID" value="OGY88613.1"/>
    <property type="molecule type" value="Genomic_DNA"/>
</dbReference>
<reference evidence="7 8" key="1">
    <citation type="journal article" date="2016" name="Nat. Commun.">
        <title>Thousands of microbial genomes shed light on interconnected biogeochemical processes in an aquifer system.</title>
        <authorList>
            <person name="Anantharaman K."/>
            <person name="Brown C.T."/>
            <person name="Hug L.A."/>
            <person name="Sharon I."/>
            <person name="Castelle C.J."/>
            <person name="Probst A.J."/>
            <person name="Thomas B.C."/>
            <person name="Singh A."/>
            <person name="Wilkins M.J."/>
            <person name="Karaoz U."/>
            <person name="Brodie E.L."/>
            <person name="Williams K.H."/>
            <person name="Hubbard S.S."/>
            <person name="Banfield J.F."/>
        </authorList>
    </citation>
    <scope>NUCLEOTIDE SEQUENCE [LARGE SCALE GENOMIC DNA]</scope>
</reference>
<feature type="transmembrane region" description="Helical" evidence="5">
    <location>
        <begin position="396"/>
        <end position="414"/>
    </location>
</feature>
<evidence type="ECO:0000313" key="8">
    <source>
        <dbReference type="Proteomes" id="UP000178849"/>
    </source>
</evidence>
<feature type="transmembrane region" description="Helical" evidence="5">
    <location>
        <begin position="276"/>
        <end position="294"/>
    </location>
</feature>
<comment type="caution">
    <text evidence="7">The sequence shown here is derived from an EMBL/GenBank/DDBJ whole genome shotgun (WGS) entry which is preliminary data.</text>
</comment>
<evidence type="ECO:0000313" key="7">
    <source>
        <dbReference type="EMBL" id="OGY88613.1"/>
    </source>
</evidence>
<feature type="transmembrane region" description="Helical" evidence="5">
    <location>
        <begin position="225"/>
        <end position="242"/>
    </location>
</feature>
<feature type="transmembrane region" description="Helical" evidence="5">
    <location>
        <begin position="137"/>
        <end position="157"/>
    </location>
</feature>
<feature type="transmembrane region" description="Helical" evidence="5">
    <location>
        <begin position="111"/>
        <end position="130"/>
    </location>
</feature>
<organism evidence="7 8">
    <name type="scientific">Candidatus Komeilibacteria bacterium RIFCSPLOWO2_01_FULL_45_10</name>
    <dbReference type="NCBI Taxonomy" id="1798550"/>
    <lineage>
        <taxon>Bacteria</taxon>
        <taxon>Candidatus Komeiliibacteriota</taxon>
    </lineage>
</organism>
<proteinExistence type="predicted"/>
<feature type="domain" description="O-antigen ligase-related" evidence="6">
    <location>
        <begin position="232"/>
        <end position="378"/>
    </location>
</feature>
<feature type="transmembrane region" description="Helical" evidence="5">
    <location>
        <begin position="362"/>
        <end position="389"/>
    </location>
</feature>
<evidence type="ECO:0000256" key="5">
    <source>
        <dbReference type="SAM" id="Phobius"/>
    </source>
</evidence>
<name>A0A1G2BHC2_9BACT</name>
<dbReference type="STRING" id="1798550.A2927_00570"/>